<reference evidence="2 3" key="1">
    <citation type="journal article" date="2014" name="Genome Biol. Evol.">
        <title>The secreted proteins of Achlya hypogyna and Thraustotheca clavata identify the ancestral oomycete secretome and reveal gene acquisitions by horizontal gene transfer.</title>
        <authorList>
            <person name="Misner I."/>
            <person name="Blouin N."/>
            <person name="Leonard G."/>
            <person name="Richards T.A."/>
            <person name="Lane C.E."/>
        </authorList>
    </citation>
    <scope>NUCLEOTIDE SEQUENCE [LARGE SCALE GENOMIC DNA]</scope>
    <source>
        <strain evidence="2 3">ATCC 34112</strain>
    </source>
</reference>
<evidence type="ECO:0000313" key="2">
    <source>
        <dbReference type="EMBL" id="OQR98387.1"/>
    </source>
</evidence>
<keyword evidence="3" id="KW-1185">Reference proteome</keyword>
<dbReference type="AlphaFoldDB" id="A0A1V9ZK84"/>
<feature type="compositionally biased region" description="Polar residues" evidence="1">
    <location>
        <begin position="15"/>
        <end position="28"/>
    </location>
</feature>
<name>A0A1V9ZK84_9STRA</name>
<protein>
    <submittedName>
        <fullName evidence="2">Uncharacterized protein</fullName>
    </submittedName>
</protein>
<proteinExistence type="predicted"/>
<organism evidence="2 3">
    <name type="scientific">Thraustotheca clavata</name>
    <dbReference type="NCBI Taxonomy" id="74557"/>
    <lineage>
        <taxon>Eukaryota</taxon>
        <taxon>Sar</taxon>
        <taxon>Stramenopiles</taxon>
        <taxon>Oomycota</taxon>
        <taxon>Saprolegniomycetes</taxon>
        <taxon>Saprolegniales</taxon>
        <taxon>Achlyaceae</taxon>
        <taxon>Thraustotheca</taxon>
    </lineage>
</organism>
<dbReference type="Proteomes" id="UP000243217">
    <property type="component" value="Unassembled WGS sequence"/>
</dbReference>
<evidence type="ECO:0000256" key="1">
    <source>
        <dbReference type="SAM" id="MobiDB-lite"/>
    </source>
</evidence>
<evidence type="ECO:0000313" key="3">
    <source>
        <dbReference type="Proteomes" id="UP000243217"/>
    </source>
</evidence>
<gene>
    <name evidence="2" type="ORF">THRCLA_21890</name>
</gene>
<sequence>MSIFNQFYQETLQNISPGESATHNAETATRTKKGTAPSNALTNSSGLSLSVFTCAQISGPVKAVNA</sequence>
<comment type="caution">
    <text evidence="2">The sequence shown here is derived from an EMBL/GenBank/DDBJ whole genome shotgun (WGS) entry which is preliminary data.</text>
</comment>
<feature type="region of interest" description="Disordered" evidence="1">
    <location>
        <begin position="15"/>
        <end position="40"/>
    </location>
</feature>
<dbReference type="EMBL" id="JNBS01001858">
    <property type="protein sequence ID" value="OQR98387.1"/>
    <property type="molecule type" value="Genomic_DNA"/>
</dbReference>
<accession>A0A1V9ZK84</accession>